<dbReference type="EMBL" id="CCBQ010000045">
    <property type="protein sequence ID" value="CDO95441.1"/>
    <property type="molecule type" value="Genomic_DNA"/>
</dbReference>
<evidence type="ECO:0000256" key="1">
    <source>
        <dbReference type="SAM" id="MobiDB-lite"/>
    </source>
</evidence>
<feature type="region of interest" description="Disordered" evidence="1">
    <location>
        <begin position="217"/>
        <end position="239"/>
    </location>
</feature>
<feature type="compositionally biased region" description="Polar residues" evidence="1">
    <location>
        <begin position="467"/>
        <end position="485"/>
    </location>
</feature>
<organism evidence="2 3">
    <name type="scientific">Kluyveromyces dobzhanskii CBS 2104</name>
    <dbReference type="NCBI Taxonomy" id="1427455"/>
    <lineage>
        <taxon>Eukaryota</taxon>
        <taxon>Fungi</taxon>
        <taxon>Dikarya</taxon>
        <taxon>Ascomycota</taxon>
        <taxon>Saccharomycotina</taxon>
        <taxon>Saccharomycetes</taxon>
        <taxon>Saccharomycetales</taxon>
        <taxon>Saccharomycetaceae</taxon>
        <taxon>Kluyveromyces</taxon>
    </lineage>
</organism>
<reference evidence="2 3" key="1">
    <citation type="submission" date="2014-03" db="EMBL/GenBank/DDBJ databases">
        <title>The genome of Kluyveromyces dobzhanskii.</title>
        <authorList>
            <person name="Nystedt B."/>
            <person name="Astrom S."/>
        </authorList>
    </citation>
    <scope>NUCLEOTIDE SEQUENCE [LARGE SCALE GENOMIC DNA]</scope>
    <source>
        <strain evidence="2 3">CBS 2104</strain>
    </source>
</reference>
<feature type="compositionally biased region" description="Basic and acidic residues" evidence="1">
    <location>
        <begin position="347"/>
        <end position="356"/>
    </location>
</feature>
<feature type="region of interest" description="Disordered" evidence="1">
    <location>
        <begin position="24"/>
        <end position="47"/>
    </location>
</feature>
<gene>
    <name evidence="2" type="ORF">KLDO_g3681</name>
</gene>
<feature type="compositionally biased region" description="Polar residues" evidence="1">
    <location>
        <begin position="790"/>
        <end position="816"/>
    </location>
</feature>
<feature type="compositionally biased region" description="Polar residues" evidence="1">
    <location>
        <begin position="644"/>
        <end position="663"/>
    </location>
</feature>
<evidence type="ECO:0000313" key="2">
    <source>
        <dbReference type="EMBL" id="CDO95441.1"/>
    </source>
</evidence>
<feature type="compositionally biased region" description="Basic and acidic residues" evidence="1">
    <location>
        <begin position="394"/>
        <end position="408"/>
    </location>
</feature>
<feature type="compositionally biased region" description="Polar residues" evidence="1">
    <location>
        <begin position="432"/>
        <end position="447"/>
    </location>
</feature>
<protein>
    <submittedName>
        <fullName evidence="2">WGS project CCBQ000000000 data, contig 00015</fullName>
    </submittedName>
</protein>
<dbReference type="Proteomes" id="UP000031516">
    <property type="component" value="Unassembled WGS sequence"/>
</dbReference>
<evidence type="ECO:0000313" key="3">
    <source>
        <dbReference type="Proteomes" id="UP000031516"/>
    </source>
</evidence>
<feature type="compositionally biased region" description="Polar residues" evidence="1">
    <location>
        <begin position="823"/>
        <end position="856"/>
    </location>
</feature>
<feature type="compositionally biased region" description="Low complexity" evidence="1">
    <location>
        <begin position="520"/>
        <end position="531"/>
    </location>
</feature>
<feature type="compositionally biased region" description="Polar residues" evidence="1">
    <location>
        <begin position="583"/>
        <end position="600"/>
    </location>
</feature>
<dbReference type="AlphaFoldDB" id="A0A0A8L8P3"/>
<comment type="caution">
    <text evidence="2">The sequence shown here is derived from an EMBL/GenBank/DDBJ whole genome shotgun (WGS) entry which is preliminary data.</text>
</comment>
<feature type="compositionally biased region" description="Polar residues" evidence="1">
    <location>
        <begin position="867"/>
        <end position="927"/>
    </location>
</feature>
<proteinExistence type="predicted"/>
<feature type="compositionally biased region" description="Basic and acidic residues" evidence="1">
    <location>
        <begin position="611"/>
        <end position="627"/>
    </location>
</feature>
<feature type="compositionally biased region" description="Polar residues" evidence="1">
    <location>
        <begin position="358"/>
        <end position="372"/>
    </location>
</feature>
<dbReference type="OrthoDB" id="4070102at2759"/>
<accession>A0A0A8L8P3</accession>
<feature type="region of interest" description="Disordered" evidence="1">
    <location>
        <begin position="301"/>
        <end position="372"/>
    </location>
</feature>
<feature type="compositionally biased region" description="Polar residues" evidence="1">
    <location>
        <begin position="333"/>
        <end position="342"/>
    </location>
</feature>
<sequence length="949" mass="101104">MSAAYTGKPKRSISSTLASLFSKNADENNEDLDGRGPGDGDISDSGSVVIKRQKGCATNYEELVWNDERIPDHLPNHDDNDNRPNIFLYEGDSEYDLRPPVLTIEPKQRLRLLRMQQLRRARQFPLLQRYIQSAENELCRLTDGKTTSAREKFTSRLQSNKVNLHASDKPKAKRWKADFQYDLSEYELLKNDNKVKPLSSSMNSLDSPKLAHPLLKRSASSKKQITASDQSVTPTGSGLTDVQKKLLQGKAFSKDSETKQVASTAALSLKPVVKESIFEDKAIHVNEPSLGFDFINNDNTAAIPDNTDTPSKPAASKSLPFGNPQGGLFGSKKVQNVTTDSSAESEELPRKKRDFDNSGDSAKQFSIGNSDQNVAKTALPKIGFSFGANENKVKADDSHISANKEKKPAIGSPAFSFGSVLSTNKGSKEENNSTSKTLFGKLNPTSEKSSEKALPSFRFSGTDKIGSLSQEASNPIKFGNTSGVSKTAPAFSFGNSQETKKVENANGTPAPAFSFNGAKSSTSEPTPLSTSQEADSSKPLFQFGASADIAPAKADPHEKKTEGNVLPSFSFGAKPVSEKSTENFKSSNNDRPSDENSLNKPSFPFSLPPIENKKALEESSETKKIKNDTLGGSVKPAFSFGSGEATSSESTKPLQFSGSSTSAPDVKPSFTFGGNPAAINSNTDGKDAVPSFSFGTANKTLHSDANSKPTFSFGGSAAVAKPADEKPASITPMLGSQTSNSQQDKGKFKFDLGGFKSENRQTTPTPFSDNSNAGSVGGSNASVGFSFGNPPQSAQNKITSTQPTQNGFNFTEQNQKPFAFTGSGPSTTNNSPAFGASSNQPNVPFTFGGSSASSTPQVPPLGGGFGSTMQSNTFHPSTAANFNFGGQPSQTPSLVFGSQTPQPNPPSMFSSGTQNPSTIFNAQASTPQGGGQFPPERRIAMPGRRRRRG</sequence>
<keyword evidence="3" id="KW-1185">Reference proteome</keyword>
<feature type="compositionally biased region" description="Polar residues" evidence="1">
    <location>
        <begin position="760"/>
        <end position="769"/>
    </location>
</feature>
<feature type="compositionally biased region" description="Low complexity" evidence="1">
    <location>
        <begin position="770"/>
        <end position="789"/>
    </location>
</feature>
<feature type="region of interest" description="Disordered" evidence="1">
    <location>
        <begin position="394"/>
        <end position="949"/>
    </location>
</feature>
<name>A0A0A8L8P3_9SACH</name>
<feature type="compositionally biased region" description="Polar residues" evidence="1">
    <location>
        <begin position="693"/>
        <end position="710"/>
    </location>
</feature>
<feature type="compositionally biased region" description="Polar residues" evidence="1">
    <location>
        <begin position="301"/>
        <end position="310"/>
    </location>
</feature>
<feature type="compositionally biased region" description="Polar residues" evidence="1">
    <location>
        <begin position="734"/>
        <end position="743"/>
    </location>
</feature>
<feature type="compositionally biased region" description="Polar residues" evidence="1">
    <location>
        <begin position="221"/>
        <end position="239"/>
    </location>
</feature>